<sequence length="91" mass="9077">MQIFYLSLTLIAGLTHAIPAPMNEAAGAVFAPAQCLPSSCVALGPDAHSVAVEVADFGVDNARSSTGVEAGNAETISCSRQQDGGGGEKGT</sequence>
<name>A0ACC2I429_9PLEO</name>
<proteinExistence type="predicted"/>
<accession>A0ACC2I429</accession>
<reference evidence="1" key="1">
    <citation type="submission" date="2022-11" db="EMBL/GenBank/DDBJ databases">
        <title>Genome Sequence of Boeremia exigua.</title>
        <authorList>
            <person name="Buettner E."/>
        </authorList>
    </citation>
    <scope>NUCLEOTIDE SEQUENCE</scope>
    <source>
        <strain evidence="1">CU02</strain>
    </source>
</reference>
<organism evidence="1 2">
    <name type="scientific">Boeremia exigua</name>
    <dbReference type="NCBI Taxonomy" id="749465"/>
    <lineage>
        <taxon>Eukaryota</taxon>
        <taxon>Fungi</taxon>
        <taxon>Dikarya</taxon>
        <taxon>Ascomycota</taxon>
        <taxon>Pezizomycotina</taxon>
        <taxon>Dothideomycetes</taxon>
        <taxon>Pleosporomycetidae</taxon>
        <taxon>Pleosporales</taxon>
        <taxon>Pleosporineae</taxon>
        <taxon>Didymellaceae</taxon>
        <taxon>Boeremia</taxon>
    </lineage>
</organism>
<dbReference type="EMBL" id="JAPHNI010000587">
    <property type="protein sequence ID" value="KAJ8109653.1"/>
    <property type="molecule type" value="Genomic_DNA"/>
</dbReference>
<protein>
    <submittedName>
        <fullName evidence="1">Uncharacterized protein</fullName>
    </submittedName>
</protein>
<dbReference type="Proteomes" id="UP001153331">
    <property type="component" value="Unassembled WGS sequence"/>
</dbReference>
<comment type="caution">
    <text evidence="1">The sequence shown here is derived from an EMBL/GenBank/DDBJ whole genome shotgun (WGS) entry which is preliminary data.</text>
</comment>
<keyword evidence="2" id="KW-1185">Reference proteome</keyword>
<evidence type="ECO:0000313" key="2">
    <source>
        <dbReference type="Proteomes" id="UP001153331"/>
    </source>
</evidence>
<gene>
    <name evidence="1" type="ORF">OPT61_g7302</name>
</gene>
<evidence type="ECO:0000313" key="1">
    <source>
        <dbReference type="EMBL" id="KAJ8109653.1"/>
    </source>
</evidence>